<organism evidence="9 10">
    <name type="scientific">Candidatus Xianfuyuplasma coldseepsis</name>
    <dbReference type="NCBI Taxonomy" id="2782163"/>
    <lineage>
        <taxon>Bacteria</taxon>
        <taxon>Bacillati</taxon>
        <taxon>Mycoplasmatota</taxon>
        <taxon>Mollicutes</taxon>
        <taxon>Candidatus Izemoplasmatales</taxon>
        <taxon>Candidatus Izemoplasmataceae</taxon>
        <taxon>Candidatus Xianfuyuplasma</taxon>
    </lineage>
</organism>
<dbReference type="InterPro" id="IPR003149">
    <property type="entry name" value="Fe_hydrogenase_ssu"/>
</dbReference>
<dbReference type="RefSeq" id="WP_258878414.1">
    <property type="nucleotide sequence ID" value="NZ_CP048914.1"/>
</dbReference>
<dbReference type="InterPro" id="IPR050340">
    <property type="entry name" value="Cytosolic_Fe-S_CAF"/>
</dbReference>
<evidence type="ECO:0000313" key="9">
    <source>
        <dbReference type="EMBL" id="QMS84794.1"/>
    </source>
</evidence>
<accession>A0A7L7KS70</accession>
<keyword evidence="10" id="KW-1185">Reference proteome</keyword>
<keyword evidence="2" id="KW-0479">Metal-binding</keyword>
<dbReference type="Gene3D" id="3.40.50.1780">
    <property type="match status" value="1"/>
</dbReference>
<dbReference type="InterPro" id="IPR036010">
    <property type="entry name" value="2Fe-2S_ferredoxin-like_sf"/>
</dbReference>
<keyword evidence="4" id="KW-0408">Iron</keyword>
<dbReference type="PROSITE" id="PS51085">
    <property type="entry name" value="2FE2S_FER_2"/>
    <property type="match status" value="1"/>
</dbReference>
<evidence type="ECO:0000256" key="3">
    <source>
        <dbReference type="ARBA" id="ARBA00022737"/>
    </source>
</evidence>
<sequence>MINVTVNGIAVRVPEDATVIDAAEKVGIHIPTLCHLDLHEFGVVNKVASCRVCVVEVEGRGNLVPSCAETVYEGMNIITDSVKALNARRINLELLLSNHPFECLTCRKNLQCELQTLAKELNIRGVSVQGERMEYPLDMTSGAIVKDPEKCIMCRRCETMCNEVQTVGVLSAINRGFEVTVAPAFNLNFVDTSCTYCGQCVAVCPTAALTSMSELHKVWRALANPRRHVVAQIAPAVRVALGEMFDMDPGSISTGKIVTALKRLGFDKVFDTNFAADLTIMEEARELVHRIEHGGRLPMLTSCCPAWVKFIEHQFPDLLDVPSSCKSPQTMLGAIAKSYYLDTLDILPRRLKVVSIMPCVAKKAEAARPELSKESLLDVDYVLSTRELGYMITEAGIDFKNLEESEFDSILGESTGAAAIFGTTGGVIEAAVRSASYIMTGENIDKIEFEELRGLDGIREATVNVGGMDLNIGIAHGLGNARKLLESIQAGTSKYHAIEIMACPGGCIGGGGQPYHHGKTDVILKRQQAIYEIDRNSTRRRSHENQAVLQLYKDFLGEPYGEKAHDLLHTSYTKGERI</sequence>
<dbReference type="Gene3D" id="3.30.70.20">
    <property type="match status" value="1"/>
</dbReference>
<feature type="domain" description="4Fe-4S His(Cys)3-ligated-type" evidence="8">
    <location>
        <begin position="83"/>
        <end position="122"/>
    </location>
</feature>
<dbReference type="InterPro" id="IPR004108">
    <property type="entry name" value="Fe_hydrogenase_lsu_C"/>
</dbReference>
<dbReference type="Pfam" id="PF02256">
    <property type="entry name" value="Fe_hyd_SSU"/>
    <property type="match status" value="1"/>
</dbReference>
<dbReference type="AlphaFoldDB" id="A0A7L7KS70"/>
<dbReference type="SUPFAM" id="SSF54292">
    <property type="entry name" value="2Fe-2S ferredoxin-like"/>
    <property type="match status" value="1"/>
</dbReference>
<dbReference type="KEGG" id="xcl:G4Z02_03175"/>
<dbReference type="SUPFAM" id="SSF53920">
    <property type="entry name" value="Fe-only hydrogenase"/>
    <property type="match status" value="1"/>
</dbReference>
<dbReference type="CDD" id="cd00207">
    <property type="entry name" value="fer2"/>
    <property type="match status" value="1"/>
</dbReference>
<evidence type="ECO:0000256" key="1">
    <source>
        <dbReference type="ARBA" id="ARBA00022485"/>
    </source>
</evidence>
<keyword evidence="1" id="KW-0004">4Fe-4S</keyword>
<gene>
    <name evidence="9" type="ORF">G4Z02_03175</name>
</gene>
<keyword evidence="3" id="KW-0677">Repeat</keyword>
<evidence type="ECO:0000259" key="7">
    <source>
        <dbReference type="PROSITE" id="PS51379"/>
    </source>
</evidence>
<dbReference type="NCBIfam" id="TIGR02512">
    <property type="entry name" value="FeFe_hydrog_A"/>
    <property type="match status" value="1"/>
</dbReference>
<evidence type="ECO:0000259" key="6">
    <source>
        <dbReference type="PROSITE" id="PS51085"/>
    </source>
</evidence>
<feature type="domain" description="4Fe-4S ferredoxin-type" evidence="7">
    <location>
        <begin position="142"/>
        <end position="172"/>
    </location>
</feature>
<dbReference type="SUPFAM" id="SSF54862">
    <property type="entry name" value="4Fe-4S ferredoxins"/>
    <property type="match status" value="1"/>
</dbReference>
<dbReference type="Pfam" id="PF12838">
    <property type="entry name" value="Fer4_7"/>
    <property type="match status" value="1"/>
</dbReference>
<evidence type="ECO:0000256" key="2">
    <source>
        <dbReference type="ARBA" id="ARBA00022723"/>
    </source>
</evidence>
<dbReference type="GO" id="GO:0051539">
    <property type="term" value="F:4 iron, 4 sulfur cluster binding"/>
    <property type="evidence" value="ECO:0007669"/>
    <property type="project" value="UniProtKB-KW"/>
</dbReference>
<dbReference type="InterPro" id="IPR001041">
    <property type="entry name" value="2Fe-2S_ferredoxin-type"/>
</dbReference>
<dbReference type="EMBL" id="CP048914">
    <property type="protein sequence ID" value="QMS84794.1"/>
    <property type="molecule type" value="Genomic_DNA"/>
</dbReference>
<dbReference type="FunFam" id="3.30.70.20:FF:000035">
    <property type="entry name" value="Iron hydrogenase 1"/>
    <property type="match status" value="1"/>
</dbReference>
<dbReference type="Gene3D" id="4.10.260.20">
    <property type="entry name" value="Iron hydrogenase, small subunit"/>
    <property type="match status" value="1"/>
</dbReference>
<evidence type="ECO:0000256" key="5">
    <source>
        <dbReference type="ARBA" id="ARBA00023014"/>
    </source>
</evidence>
<name>A0A7L7KS70_9MOLU</name>
<reference evidence="9 10" key="1">
    <citation type="submission" date="2020-02" db="EMBL/GenBank/DDBJ databases">
        <authorList>
            <person name="Zheng R.K."/>
            <person name="Sun C.M."/>
        </authorList>
    </citation>
    <scope>NUCLEOTIDE SEQUENCE [LARGE SCALE GENOMIC DNA]</scope>
    <source>
        <strain evidence="10">zrk13</strain>
    </source>
</reference>
<keyword evidence="9" id="KW-0830">Ubiquinone</keyword>
<dbReference type="Pfam" id="PF13510">
    <property type="entry name" value="Fer2_4"/>
    <property type="match status" value="1"/>
</dbReference>
<dbReference type="PROSITE" id="PS51839">
    <property type="entry name" value="4FE4S_HC3"/>
    <property type="match status" value="1"/>
</dbReference>
<keyword evidence="5" id="KW-0411">Iron-sulfur</keyword>
<dbReference type="PANTHER" id="PTHR11615">
    <property type="entry name" value="NITRATE, FORMATE, IRON DEHYDROGENASE"/>
    <property type="match status" value="1"/>
</dbReference>
<proteinExistence type="predicted"/>
<dbReference type="InterPro" id="IPR009016">
    <property type="entry name" value="Fe_hydrogenase"/>
</dbReference>
<dbReference type="GO" id="GO:0008901">
    <property type="term" value="F:ferredoxin hydrogenase activity"/>
    <property type="evidence" value="ECO:0007669"/>
    <property type="project" value="InterPro"/>
</dbReference>
<dbReference type="InterPro" id="IPR036991">
    <property type="entry name" value="Fe_hydrogenase_ssu_sf"/>
</dbReference>
<dbReference type="Proteomes" id="UP000514720">
    <property type="component" value="Chromosome"/>
</dbReference>
<dbReference type="SMART" id="SM00929">
    <property type="entry name" value="NADH-G_4Fe-4S_3"/>
    <property type="match status" value="1"/>
</dbReference>
<dbReference type="Gene3D" id="3.10.20.740">
    <property type="match status" value="1"/>
</dbReference>
<dbReference type="InterPro" id="IPR049830">
    <property type="entry name" value="HndD"/>
</dbReference>
<feature type="domain" description="2Fe-2S ferredoxin-type" evidence="6">
    <location>
        <begin position="1"/>
        <end position="83"/>
    </location>
</feature>
<dbReference type="Pfam" id="PF10588">
    <property type="entry name" value="NADH-G_4Fe-4S_3"/>
    <property type="match status" value="1"/>
</dbReference>
<evidence type="ECO:0000256" key="4">
    <source>
        <dbReference type="ARBA" id="ARBA00023004"/>
    </source>
</evidence>
<dbReference type="NCBIfam" id="NF040763">
    <property type="entry name" value="FeFe_hydrog_A6"/>
    <property type="match status" value="1"/>
</dbReference>
<feature type="domain" description="4Fe-4S ferredoxin-type" evidence="7">
    <location>
        <begin position="183"/>
        <end position="214"/>
    </location>
</feature>
<protein>
    <submittedName>
        <fullName evidence="9">NADH:ubiquinone oxidoreductase</fullName>
    </submittedName>
</protein>
<dbReference type="PROSITE" id="PS51379">
    <property type="entry name" value="4FE4S_FER_2"/>
    <property type="match status" value="2"/>
</dbReference>
<dbReference type="InterPro" id="IPR019574">
    <property type="entry name" value="NADH_UbQ_OxRdtase_Gsu_4Fe4S-bd"/>
</dbReference>
<dbReference type="InterPro" id="IPR017900">
    <property type="entry name" value="4Fe4S_Fe_S_CS"/>
</dbReference>
<dbReference type="Pfam" id="PF02906">
    <property type="entry name" value="Fe_hyd_lg_C"/>
    <property type="match status" value="1"/>
</dbReference>
<evidence type="ECO:0000313" key="10">
    <source>
        <dbReference type="Proteomes" id="UP000514720"/>
    </source>
</evidence>
<dbReference type="GO" id="GO:0005506">
    <property type="term" value="F:iron ion binding"/>
    <property type="evidence" value="ECO:0007669"/>
    <property type="project" value="InterPro"/>
</dbReference>
<evidence type="ECO:0000259" key="8">
    <source>
        <dbReference type="PROSITE" id="PS51839"/>
    </source>
</evidence>
<dbReference type="PROSITE" id="PS00198">
    <property type="entry name" value="4FE4S_FER_1"/>
    <property type="match status" value="1"/>
</dbReference>
<dbReference type="Gene3D" id="3.40.950.10">
    <property type="entry name" value="Fe-only Hydrogenase (Larger Subunit), Chain L, domain 3"/>
    <property type="match status" value="1"/>
</dbReference>
<dbReference type="InterPro" id="IPR017896">
    <property type="entry name" value="4Fe4S_Fe-S-bd"/>
</dbReference>
<dbReference type="InterPro" id="IPR013352">
    <property type="entry name" value="Fe_hydrogenase_subset"/>
</dbReference>
<dbReference type="SMART" id="SM00902">
    <property type="entry name" value="Fe_hyd_SSU"/>
    <property type="match status" value="1"/>
</dbReference>